<feature type="domain" description="F-box" evidence="1">
    <location>
        <begin position="22"/>
        <end position="68"/>
    </location>
</feature>
<evidence type="ECO:0000259" key="1">
    <source>
        <dbReference type="PROSITE" id="PS50181"/>
    </source>
</evidence>
<evidence type="ECO:0000313" key="3">
    <source>
        <dbReference type="Proteomes" id="UP001231189"/>
    </source>
</evidence>
<organism evidence="2 3">
    <name type="scientific">Lolium multiflorum</name>
    <name type="common">Italian ryegrass</name>
    <name type="synonym">Lolium perenne subsp. multiflorum</name>
    <dbReference type="NCBI Taxonomy" id="4521"/>
    <lineage>
        <taxon>Eukaryota</taxon>
        <taxon>Viridiplantae</taxon>
        <taxon>Streptophyta</taxon>
        <taxon>Embryophyta</taxon>
        <taxon>Tracheophyta</taxon>
        <taxon>Spermatophyta</taxon>
        <taxon>Magnoliopsida</taxon>
        <taxon>Liliopsida</taxon>
        <taxon>Poales</taxon>
        <taxon>Poaceae</taxon>
        <taxon>BOP clade</taxon>
        <taxon>Pooideae</taxon>
        <taxon>Poodae</taxon>
        <taxon>Poeae</taxon>
        <taxon>Poeae Chloroplast Group 2 (Poeae type)</taxon>
        <taxon>Loliodinae</taxon>
        <taxon>Loliinae</taxon>
        <taxon>Lolium</taxon>
    </lineage>
</organism>
<dbReference type="Gene3D" id="1.20.1280.50">
    <property type="match status" value="1"/>
</dbReference>
<dbReference type="EMBL" id="JAUUTY010001115">
    <property type="protein sequence ID" value="KAK1561501.1"/>
    <property type="molecule type" value="Genomic_DNA"/>
</dbReference>
<protein>
    <recommendedName>
        <fullName evidence="1">F-box domain-containing protein</fullName>
    </recommendedName>
</protein>
<dbReference type="PROSITE" id="PS50181">
    <property type="entry name" value="FBOX"/>
    <property type="match status" value="1"/>
</dbReference>
<gene>
    <name evidence="2" type="ORF">QYE76_008050</name>
</gene>
<accession>A0AAD8PI39</accession>
<dbReference type="InterPro" id="IPR001810">
    <property type="entry name" value="F-box_dom"/>
</dbReference>
<sequence>MICTVPQEYPTTAGLLQPWIDMEAKHHVPEDLLLDLLRRLPTRSLAVSRAVCKDWRAVVDDHRLLRTDHLPLSLEGVFLGWRKDRMPVLFSRRSTHCRISAGMRHPTPTVFDDGGVKDCCNGLLLLPWHVLNPATMESARLPPQLQPRPCDDAACHRCMVSLSRYLVFDPAMSPHYQVVSVPDIPRGQLPVGHVSDHVCTDGPVSAMEWPPTPYVMHVFSSETGDWKETPFAREGKPAGTVADCQSKQEYMCRYAAYCHGALYVPCEDDFVLRINLSNDKYKVLDMPQGKRLQSHAPRLCKSDKGVYCVFSYARNAFQVWFLDESHGHTEWVLRNDINFGTPESPCNDA</sequence>
<comment type="caution">
    <text evidence="2">The sequence shown here is derived from an EMBL/GenBank/DDBJ whole genome shotgun (WGS) entry which is preliminary data.</text>
</comment>
<dbReference type="SMART" id="SM00256">
    <property type="entry name" value="FBOX"/>
    <property type="match status" value="1"/>
</dbReference>
<name>A0AAD8PI39_LOLMU</name>
<dbReference type="SUPFAM" id="SSF81383">
    <property type="entry name" value="F-box domain"/>
    <property type="match status" value="1"/>
</dbReference>
<keyword evidence="3" id="KW-1185">Reference proteome</keyword>
<dbReference type="Pfam" id="PF00646">
    <property type="entry name" value="F-box"/>
    <property type="match status" value="1"/>
</dbReference>
<reference evidence="2" key="1">
    <citation type="submission" date="2023-07" db="EMBL/GenBank/DDBJ databases">
        <title>A chromosome-level genome assembly of Lolium multiflorum.</title>
        <authorList>
            <person name="Chen Y."/>
            <person name="Copetti D."/>
            <person name="Kolliker R."/>
            <person name="Studer B."/>
        </authorList>
    </citation>
    <scope>NUCLEOTIDE SEQUENCE</scope>
    <source>
        <strain evidence="2">02402/16</strain>
        <tissue evidence="2">Leaf</tissue>
    </source>
</reference>
<dbReference type="PANTHER" id="PTHR34591:SF35">
    <property type="entry name" value="F-BOX DOMAIN-CONTAINING PROTEIN"/>
    <property type="match status" value="1"/>
</dbReference>
<evidence type="ECO:0000313" key="2">
    <source>
        <dbReference type="EMBL" id="KAK1561501.1"/>
    </source>
</evidence>
<dbReference type="InterPro" id="IPR036047">
    <property type="entry name" value="F-box-like_dom_sf"/>
</dbReference>
<dbReference type="PANTHER" id="PTHR34591">
    <property type="entry name" value="OS03G0653100 PROTEIN-RELATED"/>
    <property type="match status" value="1"/>
</dbReference>
<proteinExistence type="predicted"/>
<dbReference type="Proteomes" id="UP001231189">
    <property type="component" value="Unassembled WGS sequence"/>
</dbReference>
<dbReference type="AlphaFoldDB" id="A0AAD8PI39"/>